<dbReference type="AlphaFoldDB" id="M4VBL7"/>
<evidence type="ECO:0000313" key="2">
    <source>
        <dbReference type="EMBL" id="AGH96608.1"/>
    </source>
</evidence>
<dbReference type="KEGG" id="bex:A11Q_2392"/>
<evidence type="ECO:0000313" key="3">
    <source>
        <dbReference type="Proteomes" id="UP000012040"/>
    </source>
</evidence>
<dbReference type="PATRIC" id="fig|1184267.3.peg.2425"/>
<accession>M4VBL7</accession>
<keyword evidence="3" id="KW-1185">Reference proteome</keyword>
<evidence type="ECO:0000259" key="1">
    <source>
        <dbReference type="Pfam" id="PF00561"/>
    </source>
</evidence>
<proteinExistence type="predicted"/>
<dbReference type="EMBL" id="CP003537">
    <property type="protein sequence ID" value="AGH96608.1"/>
    <property type="molecule type" value="Genomic_DNA"/>
</dbReference>
<dbReference type="Pfam" id="PF00561">
    <property type="entry name" value="Abhydrolase_1"/>
    <property type="match status" value="1"/>
</dbReference>
<gene>
    <name evidence="2" type="ORF">A11Q_2392</name>
</gene>
<dbReference type="InterPro" id="IPR050266">
    <property type="entry name" value="AB_hydrolase_sf"/>
</dbReference>
<dbReference type="SUPFAM" id="SSF53474">
    <property type="entry name" value="alpha/beta-Hydrolases"/>
    <property type="match status" value="1"/>
</dbReference>
<dbReference type="STRING" id="1184267.A11Q_2392"/>
<protein>
    <recommendedName>
        <fullName evidence="1">AB hydrolase-1 domain-containing protein</fullName>
    </recommendedName>
</protein>
<name>M4VBL7_9BACT</name>
<dbReference type="Gene3D" id="3.40.50.1820">
    <property type="entry name" value="alpha/beta hydrolase"/>
    <property type="match status" value="1"/>
</dbReference>
<dbReference type="Proteomes" id="UP000012040">
    <property type="component" value="Chromosome"/>
</dbReference>
<organism evidence="2 3">
    <name type="scientific">Pseudobdellovibrio exovorus JSS</name>
    <dbReference type="NCBI Taxonomy" id="1184267"/>
    <lineage>
        <taxon>Bacteria</taxon>
        <taxon>Pseudomonadati</taxon>
        <taxon>Bdellovibrionota</taxon>
        <taxon>Bdellovibrionia</taxon>
        <taxon>Bdellovibrionales</taxon>
        <taxon>Pseudobdellovibrionaceae</taxon>
        <taxon>Pseudobdellovibrio</taxon>
    </lineage>
</organism>
<dbReference type="RefSeq" id="WP_015471098.1">
    <property type="nucleotide sequence ID" value="NC_020813.1"/>
</dbReference>
<sequence length="269" mass="30584">MSPVRPSTEAIIFLHAFPFSSEMWKPQVDFFGKTHQVFTPDLRGHGQAKRQQGPWMMAHFADDLKHYMNENEIPRAAICGLSLGGYVALHFAIHHSERISSLILCDTRADADSNEAKDKRYAQIQKITKDGLDQFAIDFSKQVLGVESLKNLELQEQLKQMILENRPEDVTMTLGALASRRDSSSLLHRIHVPTLVLVGEDDRVTPVEVNRHLAENLPQAEFRIIPHAGHLPNIEQPDIFNYCVQDFFYRMKTHPLQQTVARSASPPLL</sequence>
<dbReference type="InterPro" id="IPR000073">
    <property type="entry name" value="AB_hydrolase_1"/>
</dbReference>
<dbReference type="InterPro" id="IPR029058">
    <property type="entry name" value="AB_hydrolase_fold"/>
</dbReference>
<dbReference type="PANTHER" id="PTHR43798">
    <property type="entry name" value="MONOACYLGLYCEROL LIPASE"/>
    <property type="match status" value="1"/>
</dbReference>
<dbReference type="PRINTS" id="PR00111">
    <property type="entry name" value="ABHYDROLASE"/>
</dbReference>
<dbReference type="HOGENOM" id="CLU_020336_50_4_7"/>
<reference evidence="2 3" key="1">
    <citation type="journal article" date="2013" name="ISME J.">
        <title>By their genes ye shall know them: genomic signatures of predatory bacteria.</title>
        <authorList>
            <person name="Pasternak Z."/>
            <person name="Pietrokovski S."/>
            <person name="Rotem O."/>
            <person name="Gophna U."/>
            <person name="Lurie-Weinberger M.N."/>
            <person name="Jurkevitch E."/>
        </authorList>
    </citation>
    <scope>NUCLEOTIDE SEQUENCE [LARGE SCALE GENOMIC DNA]</scope>
    <source>
        <strain evidence="2 3">JSS</strain>
    </source>
</reference>
<dbReference type="OrthoDB" id="9798888at2"/>
<feature type="domain" description="AB hydrolase-1" evidence="1">
    <location>
        <begin position="10"/>
        <end position="236"/>
    </location>
</feature>
<dbReference type="eggNOG" id="COG0596">
    <property type="taxonomic scope" value="Bacteria"/>
</dbReference>